<reference evidence="3 4" key="1">
    <citation type="submission" date="2020-04" db="EMBL/GenBank/DDBJ databases">
        <title>Antimicrobial susceptibility and clonality of vaginal-derived multi-drug resistant Mobiluncus isolates in China.</title>
        <authorList>
            <person name="Zhang X."/>
        </authorList>
    </citation>
    <scope>NUCLEOTIDE SEQUENCE [LARGE SCALE GENOMIC DNA]</scope>
    <source>
        <strain evidence="3 4">13</strain>
    </source>
</reference>
<sequence>MIEKLRIVAYDVWGDRRGVVPAVSEISVVQPLNGIPTGDLVVAAQGINAGLLALPCEVGVEAWDGAAWVEYPGMRFLILGSDAKLEDGSVLSLKMTGIAAALDWATVWEETPGDADCKRIFPAQPPGQILHALLAAAQTRRDVTGLAWFPTLTWNFSGRHDSVGQAWPRNARCTFNRSDTLGKVVEWLAEKGAIDWRMNRRRLEVYVAGTRMARRRDDIRLRKAFSTSLPVSESWQEITTVARFAGDEGFLVEQASPEAVRSLGRVERWSEQGNVKLKQTARLYLDALLKPGARPAVEYRREWAAGAHVSQPYPWQDYNLGDWVPIDPYKDDIELRVVEIQLKQDAQGQITGAEVLGTRIQSLVEKLARRTTDLSSGQMGGENGKPASIEQREGDPLTSIPTGLVVTVTQTEGHRGAGQASWQPCEGAVEYELQTYDDGRWGTLRITQDTGVEFPTRNSGEVTVRVRGLDQQGRGGGWCPPVTVKVDTSEVIIPRPTRLTLDSRLGIITTEWDGRALSPDGYPCGLPWNVDRLEIAATTSSASPAYSTPISKTQLRRGGVAPLGGLQAGTQVWVWSRIVDRNGKPGAWQQSTPSSILVRRVEASDLDANNISANTAVMGILTAGIAKILQLEAGEISGVVAQFVKAIIKQLDVEDANIDKLFAMLFEAHKITADMLSVAYAEIDTLRVGGYKIDPEALRNMGTINNPVDYGSTSMDGNSFNVGSSRLTSDELNVGSSRLTSDELNVGAVKINSWGNGWIPRCDAERFATEMLSLGEQNGNSISGRYSISYDGWQGVYCNTTFKAGGLASESTIYASGAVMASDFVKNSSRASKYDPEPVRDLTAIMRVEPVAYRPQALMDRWRQQFGEAGPSRPVKPLPERQAGWVAEDLEAAGLGIFVKHGEDGEILGVEYDAIPVALWQVLRKQQAQIEALEQRLAAAESGVRS</sequence>
<evidence type="ECO:0000259" key="2">
    <source>
        <dbReference type="PROSITE" id="PS51688"/>
    </source>
</evidence>
<protein>
    <submittedName>
        <fullName evidence="3">Fibronectin type III domain-containing protein</fullName>
    </submittedName>
</protein>
<dbReference type="AlphaFoldDB" id="A0A7Y0U383"/>
<comment type="caution">
    <text evidence="3">The sequence shown here is derived from an EMBL/GenBank/DDBJ whole genome shotgun (WGS) entry which is preliminary data.</text>
</comment>
<name>A0A7Y0U383_9ACTO</name>
<gene>
    <name evidence="3" type="ORF">HHJ78_10825</name>
</gene>
<evidence type="ECO:0000313" key="4">
    <source>
        <dbReference type="Proteomes" id="UP000578252"/>
    </source>
</evidence>
<proteinExistence type="predicted"/>
<dbReference type="InterPro" id="IPR030392">
    <property type="entry name" value="S74_ICA"/>
</dbReference>
<feature type="domain" description="Peptidase S74" evidence="2">
    <location>
        <begin position="828"/>
        <end position="937"/>
    </location>
</feature>
<dbReference type="PROSITE" id="PS51688">
    <property type="entry name" value="ICA"/>
    <property type="match status" value="1"/>
</dbReference>
<feature type="region of interest" description="Disordered" evidence="1">
    <location>
        <begin position="371"/>
        <end position="399"/>
    </location>
</feature>
<dbReference type="Proteomes" id="UP000578252">
    <property type="component" value="Unassembled WGS sequence"/>
</dbReference>
<organism evidence="3 4">
    <name type="scientific">Mobiluncus mulieris</name>
    <dbReference type="NCBI Taxonomy" id="2052"/>
    <lineage>
        <taxon>Bacteria</taxon>
        <taxon>Bacillati</taxon>
        <taxon>Actinomycetota</taxon>
        <taxon>Actinomycetes</taxon>
        <taxon>Actinomycetales</taxon>
        <taxon>Actinomycetaceae</taxon>
        <taxon>Mobiluncus</taxon>
    </lineage>
</organism>
<dbReference type="RefSeq" id="WP_169772476.1">
    <property type="nucleotide sequence ID" value="NZ_JABCUR010000014.1"/>
</dbReference>
<dbReference type="EMBL" id="JABCUR010000014">
    <property type="protein sequence ID" value="NMW65977.1"/>
    <property type="molecule type" value="Genomic_DNA"/>
</dbReference>
<evidence type="ECO:0000313" key="3">
    <source>
        <dbReference type="EMBL" id="NMW65977.1"/>
    </source>
</evidence>
<evidence type="ECO:0000256" key="1">
    <source>
        <dbReference type="SAM" id="MobiDB-lite"/>
    </source>
</evidence>
<accession>A0A7Y0U383</accession>